<dbReference type="OrthoDB" id="9767361at2"/>
<organism evidence="6 7">
    <name type="scientific">Paenimyroides tangerinum</name>
    <dbReference type="NCBI Taxonomy" id="2488728"/>
    <lineage>
        <taxon>Bacteria</taxon>
        <taxon>Pseudomonadati</taxon>
        <taxon>Bacteroidota</taxon>
        <taxon>Flavobacteriia</taxon>
        <taxon>Flavobacteriales</taxon>
        <taxon>Flavobacteriaceae</taxon>
        <taxon>Paenimyroides</taxon>
    </lineage>
</organism>
<feature type="transmembrane region" description="Helical" evidence="5">
    <location>
        <begin position="50"/>
        <end position="69"/>
    </location>
</feature>
<dbReference type="Proteomes" id="UP000275719">
    <property type="component" value="Unassembled WGS sequence"/>
</dbReference>
<comment type="caution">
    <text evidence="6">The sequence shown here is derived from an EMBL/GenBank/DDBJ whole genome shotgun (WGS) entry which is preliminary data.</text>
</comment>
<dbReference type="InterPro" id="IPR014743">
    <property type="entry name" value="Cl-channel_core"/>
</dbReference>
<dbReference type="InterPro" id="IPR050368">
    <property type="entry name" value="ClC-type_chloride_channel"/>
</dbReference>
<evidence type="ECO:0000256" key="2">
    <source>
        <dbReference type="ARBA" id="ARBA00022692"/>
    </source>
</evidence>
<gene>
    <name evidence="6" type="ORF">EG240_12045</name>
</gene>
<evidence type="ECO:0000256" key="1">
    <source>
        <dbReference type="ARBA" id="ARBA00004141"/>
    </source>
</evidence>
<comment type="subcellular location">
    <subcellularLocation>
        <location evidence="1">Membrane</location>
        <topology evidence="1">Multi-pass membrane protein</topology>
    </subcellularLocation>
</comment>
<keyword evidence="7" id="KW-1185">Reference proteome</keyword>
<keyword evidence="3 5" id="KW-1133">Transmembrane helix</keyword>
<dbReference type="Pfam" id="PF00654">
    <property type="entry name" value="Voltage_CLC"/>
    <property type="match status" value="1"/>
</dbReference>
<dbReference type="InterPro" id="IPR001807">
    <property type="entry name" value="ClC"/>
</dbReference>
<dbReference type="GO" id="GO:0015108">
    <property type="term" value="F:chloride transmembrane transporter activity"/>
    <property type="evidence" value="ECO:0007669"/>
    <property type="project" value="InterPro"/>
</dbReference>
<keyword evidence="2 5" id="KW-0812">Transmembrane</keyword>
<dbReference type="PANTHER" id="PTHR43427:SF12">
    <property type="entry name" value="CHLORIDE TRANSPORTER"/>
    <property type="match status" value="1"/>
</dbReference>
<protein>
    <submittedName>
        <fullName evidence="6">Chloride channel protein</fullName>
    </submittedName>
</protein>
<dbReference type="AlphaFoldDB" id="A0A3P3W4D1"/>
<evidence type="ECO:0000313" key="7">
    <source>
        <dbReference type="Proteomes" id="UP000275719"/>
    </source>
</evidence>
<evidence type="ECO:0000256" key="4">
    <source>
        <dbReference type="ARBA" id="ARBA00023136"/>
    </source>
</evidence>
<evidence type="ECO:0000313" key="6">
    <source>
        <dbReference type="EMBL" id="RRJ89287.1"/>
    </source>
</evidence>
<accession>A0A3P3W4D1</accession>
<evidence type="ECO:0000256" key="5">
    <source>
        <dbReference type="SAM" id="Phobius"/>
    </source>
</evidence>
<keyword evidence="4 5" id="KW-0472">Membrane</keyword>
<dbReference type="PANTHER" id="PTHR43427">
    <property type="entry name" value="CHLORIDE CHANNEL PROTEIN CLC-E"/>
    <property type="match status" value="1"/>
</dbReference>
<sequence>MMLNFFKSGFYSNLKWVLLLSVLALVVELSVHFFLFSLDAVTDIRTKNEYLVYFLPFAGLFIGYVYHLLGKSSEGGNNLLIDAYYSSIKRIPLISTPLVYFGTIATHLFGGSAGREGAGLQIAGGYVDFLIRMFKFSDKERHILVKVAVAGGFSAVFGTPFTAVFFAFEFFNIGKPNFKGALSVIYVAFLVEFFSSLLGLEHTFYDVKQIPTFEYIYIFYLIVAGLIFGLSARFFNFSLTNIHKYFARYIPHLPYRLFVGGLLVLILTLVLNTHIYLGIGINTILNAFDQAQGFEVFLFKIIFTSITLGSGFKGGEVTPLFFVGATLGSFVSTFLPLPIGILAALGFVSVFSGAANTPIACLILAVELFGFEILPYALITCIVAYFTSGYTSIFNKQKVTNFKLFKRPEFLGKRISEL</sequence>
<feature type="transmembrane region" description="Helical" evidence="5">
    <location>
        <begin position="215"/>
        <end position="236"/>
    </location>
</feature>
<dbReference type="GO" id="GO:0016020">
    <property type="term" value="C:membrane"/>
    <property type="evidence" value="ECO:0007669"/>
    <property type="project" value="UniProtKB-SubCell"/>
</dbReference>
<feature type="transmembrane region" description="Helical" evidence="5">
    <location>
        <begin position="373"/>
        <end position="393"/>
    </location>
</feature>
<dbReference type="EMBL" id="RQVQ01000030">
    <property type="protein sequence ID" value="RRJ89287.1"/>
    <property type="molecule type" value="Genomic_DNA"/>
</dbReference>
<dbReference type="RefSeq" id="WP_125019641.1">
    <property type="nucleotide sequence ID" value="NZ_RQVQ01000030.1"/>
</dbReference>
<feature type="transmembrane region" description="Helical" evidence="5">
    <location>
        <begin position="143"/>
        <end position="168"/>
    </location>
</feature>
<feature type="transmembrane region" description="Helical" evidence="5">
    <location>
        <begin position="16"/>
        <end position="38"/>
    </location>
</feature>
<dbReference type="Gene3D" id="1.10.3080.10">
    <property type="entry name" value="Clc chloride channel"/>
    <property type="match status" value="1"/>
</dbReference>
<feature type="transmembrane region" description="Helical" evidence="5">
    <location>
        <begin position="317"/>
        <end position="335"/>
    </location>
</feature>
<proteinExistence type="predicted"/>
<reference evidence="6 7" key="1">
    <citation type="submission" date="2018-11" db="EMBL/GenBank/DDBJ databases">
        <title>Flavobacterium sp. nov., YIM 102701-2 draft genome.</title>
        <authorList>
            <person name="Li G."/>
            <person name="Jiang Y."/>
        </authorList>
    </citation>
    <scope>NUCLEOTIDE SEQUENCE [LARGE SCALE GENOMIC DNA]</scope>
    <source>
        <strain evidence="6 7">YIM 102701-2</strain>
    </source>
</reference>
<feature type="transmembrane region" description="Helical" evidence="5">
    <location>
        <begin position="180"/>
        <end position="200"/>
    </location>
</feature>
<feature type="transmembrane region" description="Helical" evidence="5">
    <location>
        <begin position="341"/>
        <end position="366"/>
    </location>
</feature>
<dbReference type="SUPFAM" id="SSF81340">
    <property type="entry name" value="Clc chloride channel"/>
    <property type="match status" value="1"/>
</dbReference>
<evidence type="ECO:0000256" key="3">
    <source>
        <dbReference type="ARBA" id="ARBA00022989"/>
    </source>
</evidence>
<feature type="transmembrane region" description="Helical" evidence="5">
    <location>
        <begin position="257"/>
        <end position="279"/>
    </location>
</feature>
<name>A0A3P3W4D1_9FLAO</name>